<dbReference type="InterPro" id="IPR017946">
    <property type="entry name" value="PLC-like_Pdiesterase_TIM-brl"/>
</dbReference>
<dbReference type="PATRIC" id="fig|1461583.4.peg.2174"/>
<dbReference type="AlphaFoldDB" id="A0A078MJU0"/>
<dbReference type="InterPro" id="IPR030395">
    <property type="entry name" value="GP_PDE_dom"/>
</dbReference>
<protein>
    <submittedName>
        <fullName evidence="2">Glycerophosphoryl diester phosphodiesterase</fullName>
    </submittedName>
</protein>
<reference evidence="2" key="1">
    <citation type="submission" date="2014-07" db="EMBL/GenBank/DDBJ databases">
        <authorList>
            <person name="Urmite Genomes Urmite Genomes"/>
        </authorList>
    </citation>
    <scope>NUCLEOTIDE SEQUENCE</scope>
    <source>
        <strain evidence="2">13S34_air</strain>
    </source>
</reference>
<dbReference type="Gene3D" id="3.20.20.190">
    <property type="entry name" value="Phosphatidylinositol (PI) phosphodiesterase"/>
    <property type="match status" value="1"/>
</dbReference>
<evidence type="ECO:0000313" key="2">
    <source>
        <dbReference type="EMBL" id="CEA05011.1"/>
    </source>
</evidence>
<gene>
    <name evidence="2" type="primary">ugpQ_4</name>
    <name evidence="2" type="ORF">BN1050_02257</name>
</gene>
<dbReference type="GO" id="GO:0008081">
    <property type="term" value="F:phosphoric diester hydrolase activity"/>
    <property type="evidence" value="ECO:0007669"/>
    <property type="project" value="InterPro"/>
</dbReference>
<dbReference type="PROSITE" id="PS51704">
    <property type="entry name" value="GP_PDE"/>
    <property type="match status" value="1"/>
</dbReference>
<evidence type="ECO:0000259" key="1">
    <source>
        <dbReference type="PROSITE" id="PS51704"/>
    </source>
</evidence>
<sequence length="241" mass="27268">MYNKLDVYAHRGASSTATENTMAAFEEARLLGATGVELDVHFSSDNVPVVFHDESLQRMTGVRKVITEVTIKELMKLKQGNRFTRRILGNRITLFQEVAQWAEQYAIPLNVELKPTMVGNEQAILDFLHTLDLPKGSHISSFDEVLLATVRRERPDIAVALLATKATDWEALKDKNVQFVHAHKRHYKPEKVQQVEKAGLTMRLYGIEGTEDFLAKPHEAIAGYITDYPEQVLAAIKKVKR</sequence>
<dbReference type="PANTHER" id="PTHR46211">
    <property type="entry name" value="GLYCEROPHOSPHORYL DIESTER PHOSPHODIESTERASE"/>
    <property type="match status" value="1"/>
</dbReference>
<organism evidence="2">
    <name type="scientific">Metalysinibacillus saudimassiliensis</name>
    <dbReference type="NCBI Taxonomy" id="1461583"/>
    <lineage>
        <taxon>Bacteria</taxon>
        <taxon>Bacillati</taxon>
        <taxon>Bacillota</taxon>
        <taxon>Bacilli</taxon>
        <taxon>Bacillales</taxon>
        <taxon>Caryophanaceae</taxon>
        <taxon>Metalysinibacillus</taxon>
    </lineage>
</organism>
<dbReference type="HOGENOM" id="CLU_030006_3_2_9"/>
<accession>A0A078MJU0</accession>
<dbReference type="PANTHER" id="PTHR46211:SF1">
    <property type="entry name" value="GLYCEROPHOSPHODIESTER PHOSPHODIESTERASE, CYTOPLASMIC"/>
    <property type="match status" value="1"/>
</dbReference>
<feature type="domain" description="GP-PDE" evidence="1">
    <location>
        <begin position="5"/>
        <end position="236"/>
    </location>
</feature>
<proteinExistence type="predicted"/>
<name>A0A078MJU0_9BACL</name>
<dbReference type="Pfam" id="PF03009">
    <property type="entry name" value="GDPD"/>
    <property type="match status" value="1"/>
</dbReference>
<dbReference type="EMBL" id="LN483076">
    <property type="protein sequence ID" value="CEA05011.1"/>
    <property type="molecule type" value="Genomic_DNA"/>
</dbReference>
<dbReference type="SUPFAM" id="SSF51695">
    <property type="entry name" value="PLC-like phosphodiesterases"/>
    <property type="match status" value="1"/>
</dbReference>
<dbReference type="GO" id="GO:0006629">
    <property type="term" value="P:lipid metabolic process"/>
    <property type="evidence" value="ECO:0007669"/>
    <property type="project" value="InterPro"/>
</dbReference>